<reference evidence="3" key="1">
    <citation type="journal article" date="2019" name="Int. J. Syst. Evol. Microbiol.">
        <title>The Global Catalogue of Microorganisms (GCM) 10K type strain sequencing project: providing services to taxonomists for standard genome sequencing and annotation.</title>
        <authorList>
            <consortium name="The Broad Institute Genomics Platform"/>
            <consortium name="The Broad Institute Genome Sequencing Center for Infectious Disease"/>
            <person name="Wu L."/>
            <person name="Ma J."/>
        </authorList>
    </citation>
    <scope>NUCLEOTIDE SEQUENCE [LARGE SCALE GENOMIC DNA]</scope>
    <source>
        <strain evidence="3">KACC 12602</strain>
    </source>
</reference>
<dbReference type="EMBL" id="JBHSKT010000013">
    <property type="protein sequence ID" value="MFC5272203.1"/>
    <property type="molecule type" value="Genomic_DNA"/>
</dbReference>
<evidence type="ECO:0000313" key="3">
    <source>
        <dbReference type="Proteomes" id="UP001596161"/>
    </source>
</evidence>
<organism evidence="2 3">
    <name type="scientific">Adhaeribacter terreus</name>
    <dbReference type="NCBI Taxonomy" id="529703"/>
    <lineage>
        <taxon>Bacteria</taxon>
        <taxon>Pseudomonadati</taxon>
        <taxon>Bacteroidota</taxon>
        <taxon>Cytophagia</taxon>
        <taxon>Cytophagales</taxon>
        <taxon>Hymenobacteraceae</taxon>
        <taxon>Adhaeribacter</taxon>
    </lineage>
</organism>
<name>A0ABW0EG04_9BACT</name>
<evidence type="ECO:0000313" key="2">
    <source>
        <dbReference type="EMBL" id="MFC5272203.1"/>
    </source>
</evidence>
<keyword evidence="2" id="KW-0808">Transferase</keyword>
<dbReference type="EC" id="2.3.1.-" evidence="2"/>
<dbReference type="InterPro" id="IPR016181">
    <property type="entry name" value="Acyl_CoA_acyltransferase"/>
</dbReference>
<protein>
    <submittedName>
        <fullName evidence="2">GNAT family N-acetyltransferase</fullName>
        <ecNumber evidence="2">2.3.1.-</ecNumber>
    </submittedName>
</protein>
<comment type="caution">
    <text evidence="2">The sequence shown here is derived from an EMBL/GenBank/DDBJ whole genome shotgun (WGS) entry which is preliminary data.</text>
</comment>
<accession>A0ABW0EG04</accession>
<keyword evidence="2" id="KW-0012">Acyltransferase</keyword>
<gene>
    <name evidence="2" type="ORF">ACFPIB_16430</name>
</gene>
<dbReference type="Proteomes" id="UP001596161">
    <property type="component" value="Unassembled WGS sequence"/>
</dbReference>
<dbReference type="SUPFAM" id="SSF55729">
    <property type="entry name" value="Acyl-CoA N-acyltransferases (Nat)"/>
    <property type="match status" value="1"/>
</dbReference>
<dbReference type="GO" id="GO:0016746">
    <property type="term" value="F:acyltransferase activity"/>
    <property type="evidence" value="ECO:0007669"/>
    <property type="project" value="UniProtKB-KW"/>
</dbReference>
<feature type="domain" description="BioF2-like acetyltransferase" evidence="1">
    <location>
        <begin position="193"/>
        <end position="318"/>
    </location>
</feature>
<sequence length="348" mass="40087">MLNFVSQARSKTLSEAVSETQNNDFPVLIPMQLQNNRYLISIASEGLPQEFAFDPFLFLRQEHLQTQAEDERIIFQLLDHKSNKIAAHLPFFLDGKGLAYSPGKAPFGSVQFKKRLPEDVLAEFLLQTKRYLSAQKNCHTIRIKSYPFAYAPQESAVLTDLLLKQHFRLSHSEINHHITVSEAPFETKLHPSARRRLHKCLKHGFTFQEEEVNLLPEVFHFIRDCRLERHYEAPMPLEKLAGLFHDFPQDFRIFSVRQQHELAAATVAVRINGQTLYNFYPANPLRFNAFSPVVYLTEGLYEVCQRENFKTLDLGTSNLPAGPNFPLITFKKHLGGEPTLKLSFEFNA</sequence>
<dbReference type="Pfam" id="PF13480">
    <property type="entry name" value="Acetyltransf_6"/>
    <property type="match status" value="1"/>
</dbReference>
<dbReference type="Gene3D" id="3.40.630.30">
    <property type="match status" value="1"/>
</dbReference>
<evidence type="ECO:0000259" key="1">
    <source>
        <dbReference type="Pfam" id="PF13480"/>
    </source>
</evidence>
<proteinExistence type="predicted"/>
<dbReference type="InterPro" id="IPR038740">
    <property type="entry name" value="BioF2-like_GNAT_dom"/>
</dbReference>
<keyword evidence="3" id="KW-1185">Reference proteome</keyword>